<comment type="caution">
    <text evidence="7">The sequence shown here is derived from an EMBL/GenBank/DDBJ whole genome shotgun (WGS) entry which is preliminary data.</text>
</comment>
<organism evidence="7 8">
    <name type="scientific">Solirubrobacter ginsenosidimutans</name>
    <dbReference type="NCBI Taxonomy" id="490573"/>
    <lineage>
        <taxon>Bacteria</taxon>
        <taxon>Bacillati</taxon>
        <taxon>Actinomycetota</taxon>
        <taxon>Thermoleophilia</taxon>
        <taxon>Solirubrobacterales</taxon>
        <taxon>Solirubrobacteraceae</taxon>
        <taxon>Solirubrobacter</taxon>
    </lineage>
</organism>
<dbReference type="PANTHER" id="PTHR30213:SF1">
    <property type="entry name" value="INNER MEMBRANE PROTEIN YHJD"/>
    <property type="match status" value="1"/>
</dbReference>
<name>A0A9X3N5C9_9ACTN</name>
<feature type="transmembrane region" description="Helical" evidence="6">
    <location>
        <begin position="56"/>
        <end position="78"/>
    </location>
</feature>
<dbReference type="AlphaFoldDB" id="A0A9X3N5C9"/>
<dbReference type="RefSeq" id="WP_270046726.1">
    <property type="nucleotide sequence ID" value="NZ_JAPDOD010000122.1"/>
</dbReference>
<reference evidence="7" key="1">
    <citation type="submission" date="2022-10" db="EMBL/GenBank/DDBJ databases">
        <title>The WGS of Solirubrobacter ginsenosidimutans DSM 21036.</title>
        <authorList>
            <person name="Jiang Z."/>
        </authorList>
    </citation>
    <scope>NUCLEOTIDE SEQUENCE</scope>
    <source>
        <strain evidence="7">DSM 21036</strain>
    </source>
</reference>
<dbReference type="Pfam" id="PF03631">
    <property type="entry name" value="Virul_fac_BrkB"/>
    <property type="match status" value="1"/>
</dbReference>
<keyword evidence="5 6" id="KW-0472">Membrane</keyword>
<protein>
    <submittedName>
        <fullName evidence="7">YihY/virulence factor BrkB family protein</fullName>
    </submittedName>
</protein>
<feature type="transmembrane region" description="Helical" evidence="6">
    <location>
        <begin position="184"/>
        <end position="208"/>
    </location>
</feature>
<dbReference type="EMBL" id="JAPDOD010000122">
    <property type="protein sequence ID" value="MDA0167418.1"/>
    <property type="molecule type" value="Genomic_DNA"/>
</dbReference>
<keyword evidence="4 6" id="KW-1133">Transmembrane helix</keyword>
<sequence length="295" mass="30985">MLTEDGETQVGRVKRSRAQAARHVQTLRQRSTLVDAALEAGDLDRRRAGSLLAGGIAFRIFLWLLPAALAAAALIGLVRPTGGASPERVAKSLGLAASVASTVGQATRQSDQSAATLLAIGLVLMLSASMSLVKALRIAHVLAWEEPVGRPTRLPRDAVICSAAIGALVATETLVTYLRHQDGAPSLLLILASFAISGGCWLGLSLLLPHADAKWRALLPGAALFAIGYAVLHIATQYYFAPKLTRAPALYGSLGTAATLLLAIFLISRIIVASAFLNATLWRRNGTPDEFVPSG</sequence>
<feature type="transmembrane region" description="Helical" evidence="6">
    <location>
        <begin position="114"/>
        <end position="136"/>
    </location>
</feature>
<accession>A0A9X3N5C9</accession>
<proteinExistence type="predicted"/>
<evidence type="ECO:0000313" key="8">
    <source>
        <dbReference type="Proteomes" id="UP001149140"/>
    </source>
</evidence>
<evidence type="ECO:0000256" key="2">
    <source>
        <dbReference type="ARBA" id="ARBA00022475"/>
    </source>
</evidence>
<evidence type="ECO:0000256" key="3">
    <source>
        <dbReference type="ARBA" id="ARBA00022692"/>
    </source>
</evidence>
<evidence type="ECO:0000256" key="4">
    <source>
        <dbReference type="ARBA" id="ARBA00022989"/>
    </source>
</evidence>
<evidence type="ECO:0000256" key="5">
    <source>
        <dbReference type="ARBA" id="ARBA00023136"/>
    </source>
</evidence>
<dbReference type="PANTHER" id="PTHR30213">
    <property type="entry name" value="INNER MEMBRANE PROTEIN YHJD"/>
    <property type="match status" value="1"/>
</dbReference>
<feature type="transmembrane region" description="Helical" evidence="6">
    <location>
        <begin position="217"/>
        <end position="240"/>
    </location>
</feature>
<keyword evidence="8" id="KW-1185">Reference proteome</keyword>
<dbReference type="Proteomes" id="UP001149140">
    <property type="component" value="Unassembled WGS sequence"/>
</dbReference>
<evidence type="ECO:0000313" key="7">
    <source>
        <dbReference type="EMBL" id="MDA0167418.1"/>
    </source>
</evidence>
<evidence type="ECO:0000256" key="1">
    <source>
        <dbReference type="ARBA" id="ARBA00004651"/>
    </source>
</evidence>
<gene>
    <name evidence="7" type="ORF">OM076_44575</name>
</gene>
<dbReference type="GO" id="GO:0005886">
    <property type="term" value="C:plasma membrane"/>
    <property type="evidence" value="ECO:0007669"/>
    <property type="project" value="UniProtKB-SubCell"/>
</dbReference>
<feature type="transmembrane region" description="Helical" evidence="6">
    <location>
        <begin position="260"/>
        <end position="281"/>
    </location>
</feature>
<evidence type="ECO:0000256" key="6">
    <source>
        <dbReference type="SAM" id="Phobius"/>
    </source>
</evidence>
<feature type="transmembrane region" description="Helical" evidence="6">
    <location>
        <begin position="157"/>
        <end position="178"/>
    </location>
</feature>
<dbReference type="InterPro" id="IPR017039">
    <property type="entry name" value="Virul_fac_BrkB"/>
</dbReference>
<keyword evidence="3 6" id="KW-0812">Transmembrane</keyword>
<comment type="subcellular location">
    <subcellularLocation>
        <location evidence="1">Cell membrane</location>
        <topology evidence="1">Multi-pass membrane protein</topology>
    </subcellularLocation>
</comment>
<keyword evidence="2" id="KW-1003">Cell membrane</keyword>